<evidence type="ECO:0000313" key="5">
    <source>
        <dbReference type="Proteomes" id="UP000319004"/>
    </source>
</evidence>
<organism evidence="4 5">
    <name type="scientific">Stieleria neptunia</name>
    <dbReference type="NCBI Taxonomy" id="2527979"/>
    <lineage>
        <taxon>Bacteria</taxon>
        <taxon>Pseudomonadati</taxon>
        <taxon>Planctomycetota</taxon>
        <taxon>Planctomycetia</taxon>
        <taxon>Pirellulales</taxon>
        <taxon>Pirellulaceae</taxon>
        <taxon>Stieleria</taxon>
    </lineage>
</organism>
<feature type="transmembrane region" description="Helical" evidence="3">
    <location>
        <begin position="458"/>
        <end position="477"/>
    </location>
</feature>
<feature type="transmembrane region" description="Helical" evidence="3">
    <location>
        <begin position="264"/>
        <end position="286"/>
    </location>
</feature>
<comment type="subcellular location">
    <subcellularLocation>
        <location evidence="1">Cell envelope</location>
    </subcellularLocation>
</comment>
<reference evidence="4 5" key="1">
    <citation type="submission" date="2019-03" db="EMBL/GenBank/DDBJ databases">
        <title>Deep-cultivation of Planctomycetes and their phenomic and genomic characterization uncovers novel biology.</title>
        <authorList>
            <person name="Wiegand S."/>
            <person name="Jogler M."/>
            <person name="Boedeker C."/>
            <person name="Pinto D."/>
            <person name="Vollmers J."/>
            <person name="Rivas-Marin E."/>
            <person name="Kohn T."/>
            <person name="Peeters S.H."/>
            <person name="Heuer A."/>
            <person name="Rast P."/>
            <person name="Oberbeckmann S."/>
            <person name="Bunk B."/>
            <person name="Jeske O."/>
            <person name="Meyerdierks A."/>
            <person name="Storesund J.E."/>
            <person name="Kallscheuer N."/>
            <person name="Luecker S."/>
            <person name="Lage O.M."/>
            <person name="Pohl T."/>
            <person name="Merkel B.J."/>
            <person name="Hornburger P."/>
            <person name="Mueller R.-W."/>
            <person name="Bruemmer F."/>
            <person name="Labrenz M."/>
            <person name="Spormann A.M."/>
            <person name="Op den Camp H."/>
            <person name="Overmann J."/>
            <person name="Amann R."/>
            <person name="Jetten M.S.M."/>
            <person name="Mascher T."/>
            <person name="Medema M.H."/>
            <person name="Devos D.P."/>
            <person name="Kaster A.-K."/>
            <person name="Ovreas L."/>
            <person name="Rohde M."/>
            <person name="Galperin M.Y."/>
            <person name="Jogler C."/>
        </authorList>
    </citation>
    <scope>NUCLEOTIDE SEQUENCE [LARGE SCALE GENOMIC DNA]</scope>
    <source>
        <strain evidence="4 5">Enr13</strain>
    </source>
</reference>
<proteinExistence type="predicted"/>
<dbReference type="Proteomes" id="UP000319004">
    <property type="component" value="Chromosome"/>
</dbReference>
<dbReference type="AlphaFoldDB" id="A0A518HR86"/>
<keyword evidence="3" id="KW-0472">Membrane</keyword>
<dbReference type="PANTHER" id="PTHR32347">
    <property type="entry name" value="EFFLUX SYSTEM COMPONENT YKNX-RELATED"/>
    <property type="match status" value="1"/>
</dbReference>
<dbReference type="PANTHER" id="PTHR32347:SF29">
    <property type="entry name" value="UPF0194 MEMBRANE PROTEIN YBHG"/>
    <property type="match status" value="1"/>
</dbReference>
<sequence>MNPAALANGNDRDVWRLRVDLHFRWVDGVGAAEGYWVVSDPLAGEWFCLTEIEKRLLDLADGGHSIRQLCQIAAATIKPLESSVDALVSFYAQARRKGLLVTVGSGGPIDRAVQEQSIGQGTTSPFSNRLGGWLGKIVAFRLPGLNPNAWFPVPETANRWTGSKAIGIGLVCLGAISIALVVAKFDVLTSELSNAFARRDPLWFVLLLVTIAVAKSIHELAHVVACRWVGAECRELGVMLLFGAPCLYCDVSDLWRVPRRSQRVLVSAAGMLAELCLAGLATMIWAVTHASIVHDLALVVMVVCCVSTVMINGNPLLRYDGYFILADWIGVPNLSQRAGQAMRNVIRKGVWGGAADVDAVPQIGRAVPTGALVFYAAASALYRVFVVGILTLLIYHGSVDLGLGWLGAAFAVALLGSMVLRAITSVLRSPDTRPVPDRVSNQQASSAFPRRWWNHRRATIVVTAVVVLLGIGLVIPFSRRVVVPVLVVAAEQQELHAIESGRIIELAESGAIVETGQVLIRLRNDELDDQLAQADAELAVATALVAAWQSRKGTAAENSAALAVAIKRSEAAEKHRRLVADRKERLTLVARSPGRFTHSIPRPVDARDRKWRCGQWVPSGTLMGWVGHPEHRKGVALVDQNQVDLIREGQHVRIRHASRSRGQIEGTVTQNTLRALGRAAGESIPPELFAGATDSESRVDVSEANYFVRITLEHASSPPLPLRSVALAEINVDPTSLWNRLRRIAASEYRGL</sequence>
<dbReference type="OrthoDB" id="9759690at2"/>
<feature type="transmembrane region" description="Helical" evidence="3">
    <location>
        <begin position="292"/>
        <end position="311"/>
    </location>
</feature>
<dbReference type="InterPro" id="IPR050465">
    <property type="entry name" value="UPF0194_transport"/>
</dbReference>
<dbReference type="GO" id="GO:0030313">
    <property type="term" value="C:cell envelope"/>
    <property type="evidence" value="ECO:0007669"/>
    <property type="project" value="UniProtKB-SubCell"/>
</dbReference>
<name>A0A518HR86_9BACT</name>
<evidence type="ECO:0000313" key="4">
    <source>
        <dbReference type="EMBL" id="QDV43359.1"/>
    </source>
</evidence>
<keyword evidence="2" id="KW-0175">Coiled coil</keyword>
<keyword evidence="5" id="KW-1185">Reference proteome</keyword>
<gene>
    <name evidence="4" type="ORF">Enr13x_32150</name>
</gene>
<feature type="transmembrane region" description="Helical" evidence="3">
    <location>
        <begin position="165"/>
        <end position="183"/>
    </location>
</feature>
<keyword evidence="3" id="KW-0812">Transmembrane</keyword>
<dbReference type="EMBL" id="CP037423">
    <property type="protein sequence ID" value="QDV43359.1"/>
    <property type="molecule type" value="Genomic_DNA"/>
</dbReference>
<feature type="transmembrane region" description="Helical" evidence="3">
    <location>
        <begin position="401"/>
        <end position="423"/>
    </location>
</feature>
<evidence type="ECO:0000256" key="3">
    <source>
        <dbReference type="SAM" id="Phobius"/>
    </source>
</evidence>
<accession>A0A518HR86</accession>
<evidence type="ECO:0000256" key="1">
    <source>
        <dbReference type="ARBA" id="ARBA00004196"/>
    </source>
</evidence>
<feature type="transmembrane region" description="Helical" evidence="3">
    <location>
        <begin position="203"/>
        <end position="225"/>
    </location>
</feature>
<keyword evidence="3" id="KW-1133">Transmembrane helix</keyword>
<feature type="transmembrane region" description="Helical" evidence="3">
    <location>
        <begin position="372"/>
        <end position="395"/>
    </location>
</feature>
<dbReference type="RefSeq" id="WP_145387459.1">
    <property type="nucleotide sequence ID" value="NZ_CP037423.1"/>
</dbReference>
<dbReference type="KEGG" id="snep:Enr13x_32150"/>
<evidence type="ECO:0000256" key="2">
    <source>
        <dbReference type="ARBA" id="ARBA00023054"/>
    </source>
</evidence>
<protein>
    <submittedName>
        <fullName evidence="4">Peptidase family M50</fullName>
    </submittedName>
</protein>